<evidence type="ECO:0000256" key="8">
    <source>
        <dbReference type="ARBA" id="ARBA00023128"/>
    </source>
</evidence>
<dbReference type="GO" id="GO:0071949">
    <property type="term" value="F:FAD binding"/>
    <property type="evidence" value="ECO:0007669"/>
    <property type="project" value="TreeGrafter"/>
</dbReference>
<reference evidence="12 13" key="1">
    <citation type="submission" date="2018-06" db="EMBL/GenBank/DDBJ databases">
        <title>Comparative genomics reveals the genomic features of Rhizophagus irregularis, R. cerebriforme, R. diaphanum and Gigaspora rosea, and their symbiotic lifestyle signature.</title>
        <authorList>
            <person name="Morin E."/>
            <person name="San Clemente H."/>
            <person name="Chen E.C.H."/>
            <person name="De La Providencia I."/>
            <person name="Hainaut M."/>
            <person name="Kuo A."/>
            <person name="Kohler A."/>
            <person name="Murat C."/>
            <person name="Tang N."/>
            <person name="Roy S."/>
            <person name="Loubradou J."/>
            <person name="Henrissat B."/>
            <person name="Grigoriev I.V."/>
            <person name="Corradi N."/>
            <person name="Roux C."/>
            <person name="Martin F.M."/>
        </authorList>
    </citation>
    <scope>NUCLEOTIDE SEQUENCE [LARGE SCALE GENOMIC DNA]</scope>
    <source>
        <strain evidence="12 13">DAOM 227022</strain>
    </source>
</reference>
<evidence type="ECO:0000256" key="10">
    <source>
        <dbReference type="ARBA" id="ARBA00070160"/>
    </source>
</evidence>
<keyword evidence="13" id="KW-1185">Reference proteome</keyword>
<proteinExistence type="inferred from homology"/>
<evidence type="ECO:0000256" key="2">
    <source>
        <dbReference type="ARBA" id="ARBA00004173"/>
    </source>
</evidence>
<dbReference type="InterPro" id="IPR036188">
    <property type="entry name" value="FAD/NAD-bd_sf"/>
</dbReference>
<evidence type="ECO:0000256" key="4">
    <source>
        <dbReference type="ARBA" id="ARBA00022719"/>
    </source>
</evidence>
<feature type="domain" description="FAD/NAD(P)-binding" evidence="11">
    <location>
        <begin position="30"/>
        <end position="150"/>
    </location>
</feature>
<keyword evidence="4" id="KW-0874">Quinone</keyword>
<evidence type="ECO:0000256" key="7">
    <source>
        <dbReference type="ARBA" id="ARBA00023002"/>
    </source>
</evidence>
<dbReference type="GO" id="GO:0070224">
    <property type="term" value="F:sulfide:quinone oxidoreductase activity"/>
    <property type="evidence" value="ECO:0007669"/>
    <property type="project" value="TreeGrafter"/>
</dbReference>
<dbReference type="GO" id="GO:0070221">
    <property type="term" value="P:sulfide oxidation, using sulfide:quinone oxidoreductase"/>
    <property type="evidence" value="ECO:0007669"/>
    <property type="project" value="TreeGrafter"/>
</dbReference>
<dbReference type="STRING" id="658196.A0A397SSJ3"/>
<evidence type="ECO:0000313" key="13">
    <source>
        <dbReference type="Proteomes" id="UP000265703"/>
    </source>
</evidence>
<comment type="similarity">
    <text evidence="9">Belongs to the SQRD family.</text>
</comment>
<dbReference type="InterPro" id="IPR023753">
    <property type="entry name" value="FAD/NAD-binding_dom"/>
</dbReference>
<evidence type="ECO:0000256" key="6">
    <source>
        <dbReference type="ARBA" id="ARBA00022946"/>
    </source>
</evidence>
<organism evidence="12 13">
    <name type="scientific">Glomus cerebriforme</name>
    <dbReference type="NCBI Taxonomy" id="658196"/>
    <lineage>
        <taxon>Eukaryota</taxon>
        <taxon>Fungi</taxon>
        <taxon>Fungi incertae sedis</taxon>
        <taxon>Mucoromycota</taxon>
        <taxon>Glomeromycotina</taxon>
        <taxon>Glomeromycetes</taxon>
        <taxon>Glomerales</taxon>
        <taxon>Glomeraceae</taxon>
        <taxon>Glomus</taxon>
    </lineage>
</organism>
<comment type="subcellular location">
    <subcellularLocation>
        <location evidence="2">Mitochondrion</location>
    </subcellularLocation>
</comment>
<keyword evidence="7" id="KW-0560">Oxidoreductase</keyword>
<dbReference type="PANTHER" id="PTHR10632:SF2">
    <property type="entry name" value="SULFIDE:QUINONE OXIDOREDUCTASE, MITOCHONDRIAL"/>
    <property type="match status" value="1"/>
</dbReference>
<dbReference type="FunFam" id="3.50.50.60:FF:000034">
    <property type="entry name" value="sulfide:quinone oxidoreductase, mitochondrial"/>
    <property type="match status" value="1"/>
</dbReference>
<dbReference type="GO" id="GO:0005739">
    <property type="term" value="C:mitochondrion"/>
    <property type="evidence" value="ECO:0007669"/>
    <property type="project" value="UniProtKB-SubCell"/>
</dbReference>
<keyword evidence="8" id="KW-0496">Mitochondrion</keyword>
<dbReference type="PANTHER" id="PTHR10632">
    <property type="entry name" value="SULFIDE:QUINONE OXIDOREDUCTASE"/>
    <property type="match status" value="1"/>
</dbReference>
<dbReference type="SUPFAM" id="SSF51905">
    <property type="entry name" value="FAD/NAD(P)-binding domain"/>
    <property type="match status" value="2"/>
</dbReference>
<dbReference type="EMBL" id="QKYT01000413">
    <property type="protein sequence ID" value="RIA85634.1"/>
    <property type="molecule type" value="Genomic_DNA"/>
</dbReference>
<protein>
    <recommendedName>
        <fullName evidence="10">Sulfide:quinone oxidoreductase, mitochondrial</fullName>
    </recommendedName>
</protein>
<evidence type="ECO:0000313" key="12">
    <source>
        <dbReference type="EMBL" id="RIA85634.1"/>
    </source>
</evidence>
<evidence type="ECO:0000256" key="3">
    <source>
        <dbReference type="ARBA" id="ARBA00022630"/>
    </source>
</evidence>
<evidence type="ECO:0000256" key="1">
    <source>
        <dbReference type="ARBA" id="ARBA00001974"/>
    </source>
</evidence>
<evidence type="ECO:0000256" key="9">
    <source>
        <dbReference type="ARBA" id="ARBA00060891"/>
    </source>
</evidence>
<dbReference type="Pfam" id="PF07992">
    <property type="entry name" value="Pyr_redox_2"/>
    <property type="match status" value="1"/>
</dbReference>
<comment type="caution">
    <text evidence="12">The sequence shown here is derived from an EMBL/GenBank/DDBJ whole genome shotgun (WGS) entry which is preliminary data.</text>
</comment>
<comment type="cofactor">
    <cofactor evidence="1">
        <name>FAD</name>
        <dbReference type="ChEBI" id="CHEBI:57692"/>
    </cofactor>
</comment>
<gene>
    <name evidence="12" type="ORF">C1645_830486</name>
</gene>
<keyword evidence="5" id="KW-0274">FAD</keyword>
<evidence type="ECO:0000256" key="5">
    <source>
        <dbReference type="ARBA" id="ARBA00022827"/>
    </source>
</evidence>
<keyword evidence="6" id="KW-0809">Transit peptide</keyword>
<name>A0A397SSJ3_9GLOM</name>
<dbReference type="GO" id="GO:0048038">
    <property type="term" value="F:quinone binding"/>
    <property type="evidence" value="ECO:0007669"/>
    <property type="project" value="UniProtKB-KW"/>
</dbReference>
<dbReference type="Proteomes" id="UP000265703">
    <property type="component" value="Unassembled WGS sequence"/>
</dbReference>
<keyword evidence="3" id="KW-0285">Flavoprotein</keyword>
<dbReference type="AlphaFoldDB" id="A0A397SSJ3"/>
<dbReference type="Gene3D" id="3.50.50.60">
    <property type="entry name" value="FAD/NAD(P)-binding domain"/>
    <property type="match status" value="2"/>
</dbReference>
<dbReference type="InterPro" id="IPR015904">
    <property type="entry name" value="Sulphide_quinone_reductase"/>
</dbReference>
<evidence type="ECO:0000259" key="11">
    <source>
        <dbReference type="Pfam" id="PF07992"/>
    </source>
</evidence>
<accession>A0A397SSJ3</accession>
<dbReference type="OrthoDB" id="5376590at2759"/>
<sequence length="436" mass="48072">MFVKSNCLFSGSKHFLLKRLASTTASIPTYKLVVIGGGTGGLAVSSTLSKILGKNEVAIIEPSNVHYYQPLWTFVGAGIKPLADSAKPTEQVMPKDAYWIKNKVAKVQPDKNIVELIDGQKVGYDYLVVASGLQCNWNKIKGLTETLGKNGVTSIYSVDTVEKTWDFIRDFKGGNAIFTMPATPIKCPGAAVKIAYLTEDHFTKKHVRNNSNVIYNTSTGRIFSIDKYAKSLEKIAKERGIQVNVFTELKEVRGDKKEAVFKERDAEKIYNYDLLHVVPPMGAPSFIGESGLGNPQGFVDVDKHTLQHVKYPNIFSLGDSSSAPTSKTAAAISAQSGVLKKNLLDSISNKFEPSNAAKYDGYASCPLLVGRNKLILAEFSGYTGTPMETFPIDQGQDRPFMYWLTKEIIPEIYWNGLLKGSWTGPQKVRKMLSYLP</sequence>